<gene>
    <name evidence="2" type="ORF">SASPL_101051</name>
</gene>
<protein>
    <submittedName>
        <fullName evidence="2">Uncharacterized protein</fullName>
    </submittedName>
</protein>
<reference evidence="2" key="2">
    <citation type="submission" date="2020-08" db="EMBL/GenBank/DDBJ databases">
        <title>Plant Genome Project.</title>
        <authorList>
            <person name="Zhang R.-G."/>
        </authorList>
    </citation>
    <scope>NUCLEOTIDE SEQUENCE</scope>
    <source>
        <strain evidence="2">Huo1</strain>
        <tissue evidence="2">Leaf</tissue>
    </source>
</reference>
<evidence type="ECO:0000313" key="3">
    <source>
        <dbReference type="Proteomes" id="UP000298416"/>
    </source>
</evidence>
<dbReference type="AlphaFoldDB" id="A0A8X9ABJ6"/>
<organism evidence="2">
    <name type="scientific">Salvia splendens</name>
    <name type="common">Scarlet sage</name>
    <dbReference type="NCBI Taxonomy" id="180675"/>
    <lineage>
        <taxon>Eukaryota</taxon>
        <taxon>Viridiplantae</taxon>
        <taxon>Streptophyta</taxon>
        <taxon>Embryophyta</taxon>
        <taxon>Tracheophyta</taxon>
        <taxon>Spermatophyta</taxon>
        <taxon>Magnoliopsida</taxon>
        <taxon>eudicotyledons</taxon>
        <taxon>Gunneridae</taxon>
        <taxon>Pentapetalae</taxon>
        <taxon>asterids</taxon>
        <taxon>lamiids</taxon>
        <taxon>Lamiales</taxon>
        <taxon>Lamiaceae</taxon>
        <taxon>Nepetoideae</taxon>
        <taxon>Mentheae</taxon>
        <taxon>Salviinae</taxon>
        <taxon>Salvia</taxon>
        <taxon>Salvia subgen. Calosphace</taxon>
        <taxon>core Calosphace</taxon>
    </lineage>
</organism>
<evidence type="ECO:0000256" key="1">
    <source>
        <dbReference type="SAM" id="MobiDB-lite"/>
    </source>
</evidence>
<feature type="compositionally biased region" description="Polar residues" evidence="1">
    <location>
        <begin position="153"/>
        <end position="168"/>
    </location>
</feature>
<dbReference type="EMBL" id="PNBA02000001">
    <property type="protein sequence ID" value="KAG6436167.1"/>
    <property type="molecule type" value="Genomic_DNA"/>
</dbReference>
<evidence type="ECO:0000313" key="2">
    <source>
        <dbReference type="EMBL" id="KAG6436167.1"/>
    </source>
</evidence>
<feature type="region of interest" description="Disordered" evidence="1">
    <location>
        <begin position="61"/>
        <end position="168"/>
    </location>
</feature>
<sequence>MADDSVVGNLCGHDHGDGHVPMRDCSLLRRLEQQFDLRFDAIQTQIEGVSRRLDVLEVGVGSTARTERIRREDGRRLRRESRVDVSSESESDESGPSRRSRHSKSLMRSGGLRRHTSETSDGLEESVNESASIRRNNRMRDLRRGRGGDRVSDASSTDQGAMNVSNVQDRANVRIGETCHQDTMITGAVVKEVVTDTKQL</sequence>
<dbReference type="Proteomes" id="UP000298416">
    <property type="component" value="Unassembled WGS sequence"/>
</dbReference>
<reference evidence="2" key="1">
    <citation type="submission" date="2018-01" db="EMBL/GenBank/DDBJ databases">
        <authorList>
            <person name="Mao J.F."/>
        </authorList>
    </citation>
    <scope>NUCLEOTIDE SEQUENCE</scope>
    <source>
        <strain evidence="2">Huo1</strain>
        <tissue evidence="2">Leaf</tissue>
    </source>
</reference>
<comment type="caution">
    <text evidence="2">The sequence shown here is derived from an EMBL/GenBank/DDBJ whole genome shotgun (WGS) entry which is preliminary data.</text>
</comment>
<name>A0A8X9ABJ6_SALSN</name>
<keyword evidence="3" id="KW-1185">Reference proteome</keyword>
<proteinExistence type="predicted"/>
<feature type="compositionally biased region" description="Basic and acidic residues" evidence="1">
    <location>
        <begin position="65"/>
        <end position="85"/>
    </location>
</feature>
<accession>A0A8X9ABJ6</accession>
<feature type="compositionally biased region" description="Basic and acidic residues" evidence="1">
    <location>
        <begin position="138"/>
        <end position="152"/>
    </location>
</feature>